<feature type="domain" description="Cyclic nucleotide-binding" evidence="3">
    <location>
        <begin position="48"/>
        <end position="136"/>
    </location>
</feature>
<dbReference type="SMART" id="SM00116">
    <property type="entry name" value="CBS"/>
    <property type="match status" value="2"/>
</dbReference>
<dbReference type="InterPro" id="IPR018821">
    <property type="entry name" value="DUF294_put_nucleoTrafse_sb-bd"/>
</dbReference>
<feature type="domain" description="CBS" evidence="4">
    <location>
        <begin position="172"/>
        <end position="228"/>
    </location>
</feature>
<dbReference type="STRING" id="641691.SAMN05421636_10416"/>
<dbReference type="InterPro" id="IPR000595">
    <property type="entry name" value="cNMP-bd_dom"/>
</dbReference>
<name>A0A1G7B651_9FLAO</name>
<proteinExistence type="predicted"/>
<dbReference type="Pfam" id="PF00027">
    <property type="entry name" value="cNMP_binding"/>
    <property type="match status" value="1"/>
</dbReference>
<dbReference type="Gene3D" id="2.60.120.10">
    <property type="entry name" value="Jelly Rolls"/>
    <property type="match status" value="1"/>
</dbReference>
<dbReference type="Pfam" id="PF10335">
    <property type="entry name" value="DUF294_C"/>
    <property type="match status" value="1"/>
</dbReference>
<dbReference type="PANTHER" id="PTHR43080">
    <property type="entry name" value="CBS DOMAIN-CONTAINING PROTEIN CBSX3, MITOCHONDRIAL"/>
    <property type="match status" value="1"/>
</dbReference>
<evidence type="ECO:0000313" key="6">
    <source>
        <dbReference type="Proteomes" id="UP000199109"/>
    </source>
</evidence>
<dbReference type="EMBL" id="FNAO01000004">
    <property type="protein sequence ID" value="SDE22442.1"/>
    <property type="molecule type" value="Genomic_DNA"/>
</dbReference>
<dbReference type="Gene3D" id="3.10.580.10">
    <property type="entry name" value="CBS-domain"/>
    <property type="match status" value="1"/>
</dbReference>
<dbReference type="InterPro" id="IPR005105">
    <property type="entry name" value="GlnD_Uridyltrans_N"/>
</dbReference>
<dbReference type="InterPro" id="IPR046342">
    <property type="entry name" value="CBS_dom_sf"/>
</dbReference>
<dbReference type="PROSITE" id="PS51371">
    <property type="entry name" value="CBS"/>
    <property type="match status" value="2"/>
</dbReference>
<dbReference type="InterPro" id="IPR014710">
    <property type="entry name" value="RmlC-like_jellyroll"/>
</dbReference>
<evidence type="ECO:0000256" key="1">
    <source>
        <dbReference type="ARBA" id="ARBA00023122"/>
    </source>
</evidence>
<evidence type="ECO:0000259" key="3">
    <source>
        <dbReference type="PROSITE" id="PS50042"/>
    </source>
</evidence>
<dbReference type="SUPFAM" id="SSF51206">
    <property type="entry name" value="cAMP-binding domain-like"/>
    <property type="match status" value="1"/>
</dbReference>
<dbReference type="Pfam" id="PF00571">
    <property type="entry name" value="CBS"/>
    <property type="match status" value="2"/>
</dbReference>
<protein>
    <submittedName>
        <fullName evidence="5">CBS domain-containing protein</fullName>
    </submittedName>
</protein>
<dbReference type="GO" id="GO:0008773">
    <property type="term" value="F:[protein-PII] uridylyltransferase activity"/>
    <property type="evidence" value="ECO:0007669"/>
    <property type="project" value="InterPro"/>
</dbReference>
<dbReference type="AlphaFoldDB" id="A0A1G7B651"/>
<dbReference type="OrthoDB" id="9810963at2"/>
<accession>A0A1G7B651</accession>
<dbReference type="CDD" id="cd05401">
    <property type="entry name" value="NT_GlnE_GlnD_like"/>
    <property type="match status" value="1"/>
</dbReference>
<dbReference type="SUPFAM" id="SSF54631">
    <property type="entry name" value="CBS-domain pair"/>
    <property type="match status" value="1"/>
</dbReference>
<dbReference type="Pfam" id="PF03445">
    <property type="entry name" value="DUF294"/>
    <property type="match status" value="1"/>
</dbReference>
<dbReference type="Proteomes" id="UP000199109">
    <property type="component" value="Unassembled WGS sequence"/>
</dbReference>
<dbReference type="InterPro" id="IPR018490">
    <property type="entry name" value="cNMP-bd_dom_sf"/>
</dbReference>
<feature type="domain" description="CBS" evidence="4">
    <location>
        <begin position="236"/>
        <end position="295"/>
    </location>
</feature>
<dbReference type="PANTHER" id="PTHR43080:SF2">
    <property type="entry name" value="CBS DOMAIN-CONTAINING PROTEIN"/>
    <property type="match status" value="1"/>
</dbReference>
<gene>
    <name evidence="5" type="ORF">SAMN05421636_10416</name>
</gene>
<reference evidence="5 6" key="1">
    <citation type="submission" date="2016-10" db="EMBL/GenBank/DDBJ databases">
        <authorList>
            <person name="de Groot N.N."/>
        </authorList>
    </citation>
    <scope>NUCLEOTIDE SEQUENCE [LARGE SCALE GENOMIC DNA]</scope>
    <source>
        <strain evidence="5 6">DSM 23421</strain>
    </source>
</reference>
<dbReference type="RefSeq" id="WP_091867420.1">
    <property type="nucleotide sequence ID" value="NZ_FNAO01000004.1"/>
</dbReference>
<keyword evidence="6" id="KW-1185">Reference proteome</keyword>
<evidence type="ECO:0000256" key="2">
    <source>
        <dbReference type="PROSITE-ProRule" id="PRU00703"/>
    </source>
</evidence>
<dbReference type="CDD" id="cd00038">
    <property type="entry name" value="CAP_ED"/>
    <property type="match status" value="1"/>
</dbReference>
<organism evidence="5 6">
    <name type="scientific">Pricia antarctica</name>
    <dbReference type="NCBI Taxonomy" id="641691"/>
    <lineage>
        <taxon>Bacteria</taxon>
        <taxon>Pseudomonadati</taxon>
        <taxon>Bacteroidota</taxon>
        <taxon>Flavobacteriia</taxon>
        <taxon>Flavobacteriales</taxon>
        <taxon>Flavobacteriaceae</taxon>
        <taxon>Pricia</taxon>
    </lineage>
</organism>
<keyword evidence="1 2" id="KW-0129">CBS domain</keyword>
<dbReference type="InterPro" id="IPR051257">
    <property type="entry name" value="Diverse_CBS-Domain"/>
</dbReference>
<sequence>MKNTISARVADFLRVYPPFNEMHPKDLDTLSHEVSILYKTKESVIFEEDGQPHEHFYIVHKGAVVLRKNSTNAIIDLCDEGDIFGLRPLMANENYKLEAKAYEESILYAVPIADFKPYTQKYEGVANFLLESFASNTRNPYSNSYKGKLLGESSALQPQLDKGLLDLQHVNYSKKLVTSPKNASVKSIALAMTKKKVGAMLIVENGLPQGIITDKDIRNQIATGIHPITAEAKEIMTAPVITYPKKMTIAQAQMAMMKNGISHLCLTEDGTPNTAAVGMLSKHDVMLELGNNPAVLMKAIKRAGKFKEIKTIRRRITGLLKGYLDQNIPLTLTSKVISELNDACIKKIIKIALKDFENQPPVKFAWLAMGSQGRSEQLLHTDQDNALIFENVPENELSKTRAYFLNLSKAVNKGLKIIGYEYCPAEMMASNPEWCLSLSEWKDRVSHWITNPGPEEVLLSSIFFDYSISYGDVNLVDELTAHIFKGTEKYPIFFTHLASGALQNPSPTGFFRSFLVEEDGAHKDFFDVKRRALMPLIDGARILILSHQIKSINNTALRFERLAELEPNNEAIFSACSFATKALLKFRTKQGLLHNDSGRFIALDTLTKEEKIKLKRTFKTIKELQELIKFRFKVTQMLG</sequence>
<dbReference type="InterPro" id="IPR000644">
    <property type="entry name" value="CBS_dom"/>
</dbReference>
<evidence type="ECO:0000259" key="4">
    <source>
        <dbReference type="PROSITE" id="PS51371"/>
    </source>
</evidence>
<dbReference type="PROSITE" id="PS50042">
    <property type="entry name" value="CNMP_BINDING_3"/>
    <property type="match status" value="1"/>
</dbReference>
<evidence type="ECO:0000313" key="5">
    <source>
        <dbReference type="EMBL" id="SDE22442.1"/>
    </source>
</evidence>